<keyword evidence="6" id="KW-1185">Reference proteome</keyword>
<comment type="caution">
    <text evidence="5">The sequence shown here is derived from an EMBL/GenBank/DDBJ whole genome shotgun (WGS) entry which is preliminary data.</text>
</comment>
<accession>A0ABU1D9U6</accession>
<protein>
    <submittedName>
        <fullName evidence="5">ABC transporter substrate-binding protein</fullName>
    </submittedName>
</protein>
<evidence type="ECO:0000256" key="3">
    <source>
        <dbReference type="ARBA" id="ARBA00022729"/>
    </source>
</evidence>
<keyword evidence="3" id="KW-0732">Signal</keyword>
<dbReference type="Proteomes" id="UP001232156">
    <property type="component" value="Unassembled WGS sequence"/>
</dbReference>
<dbReference type="SUPFAM" id="SSF53850">
    <property type="entry name" value="Periplasmic binding protein-like II"/>
    <property type="match status" value="1"/>
</dbReference>
<comment type="subcellular location">
    <subcellularLocation>
        <location evidence="1">Periplasm</location>
    </subcellularLocation>
</comment>
<dbReference type="InterPro" id="IPR015168">
    <property type="entry name" value="SsuA/THI5"/>
</dbReference>
<evidence type="ECO:0000259" key="4">
    <source>
        <dbReference type="Pfam" id="PF09084"/>
    </source>
</evidence>
<name>A0ABU1D9U6_9BURK</name>
<evidence type="ECO:0000313" key="5">
    <source>
        <dbReference type="EMBL" id="MDR4127148.1"/>
    </source>
</evidence>
<feature type="domain" description="SsuA/THI5-like" evidence="4">
    <location>
        <begin position="45"/>
        <end position="266"/>
    </location>
</feature>
<evidence type="ECO:0000256" key="1">
    <source>
        <dbReference type="ARBA" id="ARBA00004418"/>
    </source>
</evidence>
<dbReference type="RefSeq" id="WP_347287686.1">
    <property type="nucleotide sequence ID" value="NZ_JAUZQE010000058.1"/>
</dbReference>
<dbReference type="Pfam" id="PF09084">
    <property type="entry name" value="NMT1"/>
    <property type="match status" value="1"/>
</dbReference>
<reference evidence="5 6" key="1">
    <citation type="submission" date="2023-08" db="EMBL/GenBank/DDBJ databases">
        <title>Alcaligenaceae gen. nov., a novel taxon isolated from the sludge of Yixing Pesticide Factory.</title>
        <authorList>
            <person name="Ruan L."/>
        </authorList>
    </citation>
    <scope>NUCLEOTIDE SEQUENCE [LARGE SCALE GENOMIC DNA]</scope>
    <source>
        <strain evidence="5 6">LG-2</strain>
    </source>
</reference>
<comment type="similarity">
    <text evidence="2">Belongs to the bacterial solute-binding protein SsuA/TauA family.</text>
</comment>
<sequence length="343" mass="37045">MKTHPMGMNPIKLILFIVTLFFASMANSQSLTKIKMSYFPALVDTPSFVAKAEGFFEKNGLDVELIAFTNGPALLSSLLSGSTQFIDGGGALITFPQVAKGHNIRGIANFWSENFYMLIAKSDIPVPNKGKPYPTPLLDLKGKRIGVTALGAQTAAMVENMIRDAGLTPGEDITIVPAGAVNTAISALATNNIDAYLAYQPINQLLDLNYPGSYQIIFNAQDFPESLRINLFNHLASTEEYITKNPEIAQAMCKSIQQALQWIQQPENFDRTVEILEAALPGNPPGVMAAALKEAMPAMMGNGETLGQITPTAVENANKLLLGLNYISEEVSPDTYIHSACNS</sequence>
<evidence type="ECO:0000313" key="6">
    <source>
        <dbReference type="Proteomes" id="UP001232156"/>
    </source>
</evidence>
<dbReference type="EMBL" id="JAUZQE010000058">
    <property type="protein sequence ID" value="MDR4127148.1"/>
    <property type="molecule type" value="Genomic_DNA"/>
</dbReference>
<dbReference type="Gene3D" id="3.40.190.10">
    <property type="entry name" value="Periplasmic binding protein-like II"/>
    <property type="match status" value="2"/>
</dbReference>
<dbReference type="PANTHER" id="PTHR30024">
    <property type="entry name" value="ALIPHATIC SULFONATES-BINDING PROTEIN-RELATED"/>
    <property type="match status" value="1"/>
</dbReference>
<gene>
    <name evidence="5" type="ORF">Q8947_14310</name>
</gene>
<evidence type="ECO:0000256" key="2">
    <source>
        <dbReference type="ARBA" id="ARBA00010742"/>
    </source>
</evidence>
<proteinExistence type="inferred from homology"/>
<organism evidence="5 6">
    <name type="scientific">Yanghanlia caeni</name>
    <dbReference type="NCBI Taxonomy" id="3064283"/>
    <lineage>
        <taxon>Bacteria</taxon>
        <taxon>Pseudomonadati</taxon>
        <taxon>Pseudomonadota</taxon>
        <taxon>Betaproteobacteria</taxon>
        <taxon>Burkholderiales</taxon>
        <taxon>Alcaligenaceae</taxon>
        <taxon>Yanghanlia</taxon>
    </lineage>
</organism>
<dbReference type="PANTHER" id="PTHR30024:SF47">
    <property type="entry name" value="TAURINE-BINDING PERIPLASMIC PROTEIN"/>
    <property type="match status" value="1"/>
</dbReference>